<feature type="domain" description="Sulfatase N-terminal" evidence="4">
    <location>
        <begin position="2"/>
        <end position="88"/>
    </location>
</feature>
<proteinExistence type="predicted"/>
<dbReference type="Pfam" id="PF00884">
    <property type="entry name" value="Sulfatase"/>
    <property type="match status" value="1"/>
</dbReference>
<dbReference type="Gene3D" id="3.40.720.10">
    <property type="entry name" value="Alkaline Phosphatase, subunit A"/>
    <property type="match status" value="1"/>
</dbReference>
<dbReference type="EMBL" id="JBHTAX010000001">
    <property type="protein sequence ID" value="MFC7189964.1"/>
    <property type="molecule type" value="Genomic_DNA"/>
</dbReference>
<keyword evidence="6" id="KW-1185">Reference proteome</keyword>
<evidence type="ECO:0000313" key="6">
    <source>
        <dbReference type="Proteomes" id="UP001596417"/>
    </source>
</evidence>
<evidence type="ECO:0000256" key="2">
    <source>
        <dbReference type="ARBA" id="ARBA00022801"/>
    </source>
</evidence>
<evidence type="ECO:0000256" key="3">
    <source>
        <dbReference type="SAM" id="MobiDB-lite"/>
    </source>
</evidence>
<dbReference type="GO" id="GO:0046872">
    <property type="term" value="F:metal ion binding"/>
    <property type="evidence" value="ECO:0007669"/>
    <property type="project" value="UniProtKB-KW"/>
</dbReference>
<feature type="compositionally biased region" description="Basic and acidic residues" evidence="3">
    <location>
        <begin position="226"/>
        <end position="244"/>
    </location>
</feature>
<comment type="caution">
    <text evidence="5">The sequence shown here is derived from an EMBL/GenBank/DDBJ whole genome shotgun (WGS) entry which is preliminary data.</text>
</comment>
<evidence type="ECO:0000259" key="4">
    <source>
        <dbReference type="Pfam" id="PF00884"/>
    </source>
</evidence>
<dbReference type="PANTHER" id="PTHR45953:SF1">
    <property type="entry name" value="IDURONATE 2-SULFATASE"/>
    <property type="match status" value="1"/>
</dbReference>
<organism evidence="5 6">
    <name type="scientific">Halocatena marina</name>
    <dbReference type="NCBI Taxonomy" id="2934937"/>
    <lineage>
        <taxon>Archaea</taxon>
        <taxon>Methanobacteriati</taxon>
        <taxon>Methanobacteriota</taxon>
        <taxon>Stenosarchaea group</taxon>
        <taxon>Halobacteria</taxon>
        <taxon>Halobacteriales</taxon>
        <taxon>Natronomonadaceae</taxon>
        <taxon>Halocatena</taxon>
    </lineage>
</organism>
<dbReference type="InterPro" id="IPR017850">
    <property type="entry name" value="Alkaline_phosphatase_core_sf"/>
</dbReference>
<keyword evidence="2" id="KW-0378">Hydrolase</keyword>
<evidence type="ECO:0000256" key="1">
    <source>
        <dbReference type="ARBA" id="ARBA00022723"/>
    </source>
</evidence>
<dbReference type="GO" id="GO:0016787">
    <property type="term" value="F:hydrolase activity"/>
    <property type="evidence" value="ECO:0007669"/>
    <property type="project" value="UniProtKB-KW"/>
</dbReference>
<accession>A0ABD5YPN7</accession>
<dbReference type="AlphaFoldDB" id="A0ABD5YPN7"/>
<dbReference type="SUPFAM" id="SSF53649">
    <property type="entry name" value="Alkaline phosphatase-like"/>
    <property type="match status" value="1"/>
</dbReference>
<evidence type="ECO:0000313" key="5">
    <source>
        <dbReference type="EMBL" id="MFC7189964.1"/>
    </source>
</evidence>
<dbReference type="PANTHER" id="PTHR45953">
    <property type="entry name" value="IDURONATE 2-SULFATASE"/>
    <property type="match status" value="1"/>
</dbReference>
<protein>
    <submittedName>
        <fullName evidence="5">Sulfatase-like hydrolase/transferase</fullName>
    </submittedName>
</protein>
<sequence>MVDRWFGRVLETIDDEQLWDDTMIIVTSDHGFFLGEHGWVGKPYKAPLYNVLAHTPLMIWHPEYQMEEHTALTAAVDIYSTVLDAFGVADVDRRHSKSLLSLLSGSDDKIREWVLYGYWGSSVNLTDGRYTYLHPCDPEVDSDCYSTQMVNPHSWFTPPDSQPAAESGQYLPYADCPVWRYSAPSYVRNDQPMLFDVKTDPEQLNDRSEDDQSIKERMQRLLQEALSEKDAPENQYDRLDLDSV</sequence>
<reference evidence="5 6" key="1">
    <citation type="journal article" date="2019" name="Int. J. Syst. Evol. Microbiol.">
        <title>The Global Catalogue of Microorganisms (GCM) 10K type strain sequencing project: providing services to taxonomists for standard genome sequencing and annotation.</title>
        <authorList>
            <consortium name="The Broad Institute Genomics Platform"/>
            <consortium name="The Broad Institute Genome Sequencing Center for Infectious Disease"/>
            <person name="Wu L."/>
            <person name="Ma J."/>
        </authorList>
    </citation>
    <scope>NUCLEOTIDE SEQUENCE [LARGE SCALE GENOMIC DNA]</scope>
    <source>
        <strain evidence="5 6">RDMS1</strain>
    </source>
</reference>
<dbReference type="RefSeq" id="WP_390205346.1">
    <property type="nucleotide sequence ID" value="NZ_JBHTAX010000001.1"/>
</dbReference>
<feature type="region of interest" description="Disordered" evidence="3">
    <location>
        <begin position="224"/>
        <end position="244"/>
    </location>
</feature>
<dbReference type="Proteomes" id="UP001596417">
    <property type="component" value="Unassembled WGS sequence"/>
</dbReference>
<name>A0ABD5YPN7_9EURY</name>
<keyword evidence="1" id="KW-0479">Metal-binding</keyword>
<gene>
    <name evidence="5" type="ORF">ACFQL7_08905</name>
</gene>
<dbReference type="InterPro" id="IPR000917">
    <property type="entry name" value="Sulfatase_N"/>
</dbReference>